<dbReference type="PANTHER" id="PTHR16038:SF4">
    <property type="entry name" value="WD REPEAT-CONTAINING PROTEIN 74"/>
    <property type="match status" value="1"/>
</dbReference>
<evidence type="ECO:0000256" key="1">
    <source>
        <dbReference type="PROSITE-ProRule" id="PRU00221"/>
    </source>
</evidence>
<dbReference type="AlphaFoldDB" id="A0AAN9TY72"/>
<protein>
    <recommendedName>
        <fullName evidence="5">WD repeat-containing protein 74</fullName>
    </recommendedName>
</protein>
<organism evidence="3 4">
    <name type="scientific">Parthenolecanium corni</name>
    <dbReference type="NCBI Taxonomy" id="536013"/>
    <lineage>
        <taxon>Eukaryota</taxon>
        <taxon>Metazoa</taxon>
        <taxon>Ecdysozoa</taxon>
        <taxon>Arthropoda</taxon>
        <taxon>Hexapoda</taxon>
        <taxon>Insecta</taxon>
        <taxon>Pterygota</taxon>
        <taxon>Neoptera</taxon>
        <taxon>Paraneoptera</taxon>
        <taxon>Hemiptera</taxon>
        <taxon>Sternorrhyncha</taxon>
        <taxon>Coccoidea</taxon>
        <taxon>Coccidae</taxon>
        <taxon>Parthenolecanium</taxon>
    </lineage>
</organism>
<dbReference type="GO" id="GO:0042273">
    <property type="term" value="P:ribosomal large subunit biogenesis"/>
    <property type="evidence" value="ECO:0007669"/>
    <property type="project" value="InterPro"/>
</dbReference>
<keyword evidence="4" id="KW-1185">Reference proteome</keyword>
<evidence type="ECO:0000256" key="2">
    <source>
        <dbReference type="SAM" id="MobiDB-lite"/>
    </source>
</evidence>
<dbReference type="InterPro" id="IPR036322">
    <property type="entry name" value="WD40_repeat_dom_sf"/>
</dbReference>
<evidence type="ECO:0000313" key="3">
    <source>
        <dbReference type="EMBL" id="KAK7605446.1"/>
    </source>
</evidence>
<gene>
    <name evidence="3" type="ORF">V9T40_007304</name>
</gene>
<comment type="caution">
    <text evidence="3">The sequence shown here is derived from an EMBL/GenBank/DDBJ whole genome shotgun (WGS) entry which is preliminary data.</text>
</comment>
<dbReference type="EMBL" id="JBBCAQ010000002">
    <property type="protein sequence ID" value="KAK7605446.1"/>
    <property type="molecule type" value="Genomic_DNA"/>
</dbReference>
<reference evidence="3 4" key="1">
    <citation type="submission" date="2024-03" db="EMBL/GenBank/DDBJ databases">
        <title>Adaptation during the transition from Ophiocordyceps entomopathogen to insect associate is accompanied by gene loss and intensified selection.</title>
        <authorList>
            <person name="Ward C.M."/>
            <person name="Onetto C.A."/>
            <person name="Borneman A.R."/>
        </authorList>
    </citation>
    <scope>NUCLEOTIDE SEQUENCE [LARGE SCALE GENOMIC DNA]</scope>
    <source>
        <strain evidence="3">AWRI1</strain>
        <tissue evidence="3">Single Adult Female</tissue>
    </source>
</reference>
<dbReference type="PANTHER" id="PTHR16038">
    <property type="entry name" value="NOP SEVEN ASSOCIATED PROTEIN 1"/>
    <property type="match status" value="1"/>
</dbReference>
<feature type="repeat" description="WD" evidence="1">
    <location>
        <begin position="143"/>
        <end position="167"/>
    </location>
</feature>
<dbReference type="GO" id="GO:0030687">
    <property type="term" value="C:preribosome, large subunit precursor"/>
    <property type="evidence" value="ECO:0007669"/>
    <property type="project" value="TreeGrafter"/>
</dbReference>
<accession>A0AAN9TY72</accession>
<dbReference type="InterPro" id="IPR037379">
    <property type="entry name" value="WDR74/Nsa1"/>
</dbReference>
<dbReference type="InterPro" id="IPR015943">
    <property type="entry name" value="WD40/YVTN_repeat-like_dom_sf"/>
</dbReference>
<dbReference type="Proteomes" id="UP001367676">
    <property type="component" value="Unassembled WGS sequence"/>
</dbReference>
<proteinExistence type="predicted"/>
<feature type="region of interest" description="Disordered" evidence="2">
    <location>
        <begin position="370"/>
        <end position="408"/>
    </location>
</feature>
<keyword evidence="1" id="KW-0853">WD repeat</keyword>
<dbReference type="GO" id="GO:0005730">
    <property type="term" value="C:nucleolus"/>
    <property type="evidence" value="ECO:0007669"/>
    <property type="project" value="InterPro"/>
</dbReference>
<dbReference type="InterPro" id="IPR001680">
    <property type="entry name" value="WD40_rpt"/>
</dbReference>
<sequence>MSSLPNNLFVGSTIGSLKGINVKRENGVLKVAAKNLIRDKANLSSQHEIKTMNWSDEHRDEILIGSKSSVQSFSTINNALCNSFALPENECCGIFKSDEKIFVGITSGSLQSVSTSKNEPEWTVELKMNQCIERLRRCYVKTNIVATGGKNNDLKLWDLNTKQITFNAKNVKPDELQLQIPLWISDIAFCQQTESVSTCSRHGYVRLYDPLLPQRRPVFNAHQDDQVFTCITCAPAENQFLVGSGTGDLFLVDVRGKNPFVGKYKSFTGAVKEIICPPRQSLVFSVSLDRHFRIHDFSTRKLLLKEYLHTRLTTILPREPFVVEEIETVESEAEESTEPCIMSDHQTVIKEEDVKVTDNLFDKMEKIDDGSARKSSLRLKKKLPETDASEDGIETSQKPKRIKWKKNV</sequence>
<name>A0AAN9TY72_9HEMI</name>
<dbReference type="PROSITE" id="PS50082">
    <property type="entry name" value="WD_REPEATS_2"/>
    <property type="match status" value="1"/>
</dbReference>
<feature type="compositionally biased region" description="Basic residues" evidence="2">
    <location>
        <begin position="398"/>
        <end position="408"/>
    </location>
</feature>
<evidence type="ECO:0000313" key="4">
    <source>
        <dbReference type="Proteomes" id="UP001367676"/>
    </source>
</evidence>
<evidence type="ECO:0008006" key="5">
    <source>
        <dbReference type="Google" id="ProtNLM"/>
    </source>
</evidence>
<dbReference type="SUPFAM" id="SSF50978">
    <property type="entry name" value="WD40 repeat-like"/>
    <property type="match status" value="1"/>
</dbReference>
<dbReference type="Gene3D" id="2.130.10.10">
    <property type="entry name" value="YVTN repeat-like/Quinoprotein amine dehydrogenase"/>
    <property type="match status" value="1"/>
</dbReference>
<dbReference type="SMART" id="SM00320">
    <property type="entry name" value="WD40"/>
    <property type="match status" value="4"/>
</dbReference>